<evidence type="ECO:0000313" key="5">
    <source>
        <dbReference type="Proteomes" id="UP001642484"/>
    </source>
</evidence>
<name>A0ABP0SW18_9DINO</name>
<dbReference type="PANTHER" id="PTHR19848">
    <property type="entry name" value="WD40 REPEAT PROTEIN"/>
    <property type="match status" value="1"/>
</dbReference>
<dbReference type="InterPro" id="IPR001680">
    <property type="entry name" value="WD40_rpt"/>
</dbReference>
<gene>
    <name evidence="4" type="ORF">CCMP2556_LOCUS53965</name>
</gene>
<evidence type="ECO:0000256" key="2">
    <source>
        <dbReference type="ARBA" id="ARBA00022737"/>
    </source>
</evidence>
<dbReference type="Pfam" id="PF00400">
    <property type="entry name" value="WD40"/>
    <property type="match status" value="1"/>
</dbReference>
<dbReference type="SUPFAM" id="SSF50978">
    <property type="entry name" value="WD40 repeat-like"/>
    <property type="match status" value="1"/>
</dbReference>
<protein>
    <recommendedName>
        <fullName evidence="6">Peroxin-7</fullName>
    </recommendedName>
</protein>
<dbReference type="InterPro" id="IPR015943">
    <property type="entry name" value="WD40/YVTN_repeat-like_dom_sf"/>
</dbReference>
<dbReference type="PROSITE" id="PS00678">
    <property type="entry name" value="WD_REPEATS_1"/>
    <property type="match status" value="1"/>
</dbReference>
<evidence type="ECO:0000256" key="1">
    <source>
        <dbReference type="ARBA" id="ARBA00022574"/>
    </source>
</evidence>
<dbReference type="Proteomes" id="UP001642484">
    <property type="component" value="Unassembled WGS sequence"/>
</dbReference>
<dbReference type="PROSITE" id="PS50082">
    <property type="entry name" value="WD_REPEATS_2"/>
    <property type="match status" value="1"/>
</dbReference>
<reference evidence="4 5" key="1">
    <citation type="submission" date="2024-02" db="EMBL/GenBank/DDBJ databases">
        <authorList>
            <person name="Chen Y."/>
            <person name="Shah S."/>
            <person name="Dougan E. K."/>
            <person name="Thang M."/>
            <person name="Chan C."/>
        </authorList>
    </citation>
    <scope>NUCLEOTIDE SEQUENCE [LARGE SCALE GENOMIC DNA]</scope>
</reference>
<proteinExistence type="predicted"/>
<keyword evidence="1 3" id="KW-0853">WD repeat</keyword>
<dbReference type="InterPro" id="IPR036322">
    <property type="entry name" value="WD40_repeat_dom_sf"/>
</dbReference>
<dbReference type="PANTHER" id="PTHR19848:SF8">
    <property type="entry name" value="F-BOX AND WD REPEAT DOMAIN CONTAINING 7"/>
    <property type="match status" value="1"/>
</dbReference>
<dbReference type="InterPro" id="IPR019775">
    <property type="entry name" value="WD40_repeat_CS"/>
</dbReference>
<feature type="repeat" description="WD" evidence="3">
    <location>
        <begin position="48"/>
        <end position="82"/>
    </location>
</feature>
<keyword evidence="5" id="KW-1185">Reference proteome</keyword>
<dbReference type="SMART" id="SM00320">
    <property type="entry name" value="WD40"/>
    <property type="match status" value="1"/>
</dbReference>
<evidence type="ECO:0000256" key="3">
    <source>
        <dbReference type="PROSITE-ProRule" id="PRU00221"/>
    </source>
</evidence>
<dbReference type="Gene3D" id="2.130.10.10">
    <property type="entry name" value="YVTN repeat-like/Quinoprotein amine dehydrogenase"/>
    <property type="match status" value="1"/>
</dbReference>
<comment type="caution">
    <text evidence="4">The sequence shown here is derived from an EMBL/GenBank/DDBJ whole genome shotgun (WGS) entry which is preliminary data.</text>
</comment>
<accession>A0ABP0SW18</accession>
<evidence type="ECO:0000313" key="4">
    <source>
        <dbReference type="EMBL" id="CAK9116355.1"/>
    </source>
</evidence>
<dbReference type="EMBL" id="CAXAMN010028373">
    <property type="protein sequence ID" value="CAK9116355.1"/>
    <property type="molecule type" value="Genomic_DNA"/>
</dbReference>
<evidence type="ECO:0008006" key="6">
    <source>
        <dbReference type="Google" id="ProtNLM"/>
    </source>
</evidence>
<keyword evidence="2" id="KW-0677">Repeat</keyword>
<sequence>MEDDKLALLLDDNRRSVFPGCEPRMCSISADHTLRQWNVKTGEEQRMFWRHKAAVLCLSVDWETGMAVTGSGDQSLALWDIEAEGEPLEAMFEGHGDWVMSVDVDWDNRRVTSKSTPFVRQEDPVGTDLKVGISTAKARLAWPIDSRSRDVGAVAFVGPSSAQFLADEKSPKQILTKLKELHLGDEHRAGSVPSAARVSALQRELSTIYQALPKNHRGALRPSTARYALHRLFVDRHGWHFTGLAPKGDTWDSSSPTSALGRVPEDVSRLFQSQLTQHGLDLHDLATLAAVMENMVHSEADVRLAASFDALRVPLDQSLSVNESMAILEIYMASFVMGSDAQQLSRSKMFQKLDDVHEQYPTWPNTVSFVQQIRQEVAPGLVNFTFSQLSAVVAAAGERYGRWQSQECSELKHQLLQQEEHPNTGRVRLSDFYAMAVRGGHWQFSESVAYLRRLGALDESDPKVMRVIVPNYILGPSNCIASSGYVAVCCIDECEAKMRSLEEQLGTHEATVPQILGSLNRSSVVPPALRRKLQDVAQHHGGQVPLHGRLFQQWMHHAYPQECPFPHMSGTIHPLHPELFEEQVGEPVGASQEEMLQHVEGASWKKAPDFEEGLCSRMWTMEEELVDPTPRADGPVRLGAGGRLGAAARGLALALAVSSLAVTMAKIVTSMRPTSLKPTASMGAAARIYSV</sequence>
<organism evidence="4 5">
    <name type="scientific">Durusdinium trenchii</name>
    <dbReference type="NCBI Taxonomy" id="1381693"/>
    <lineage>
        <taxon>Eukaryota</taxon>
        <taxon>Sar</taxon>
        <taxon>Alveolata</taxon>
        <taxon>Dinophyceae</taxon>
        <taxon>Suessiales</taxon>
        <taxon>Symbiodiniaceae</taxon>
        <taxon>Durusdinium</taxon>
    </lineage>
</organism>